<gene>
    <name evidence="1" type="ORF">S03H2_62397</name>
</gene>
<name>X1K5B5_9ZZZZ</name>
<dbReference type="SUPFAM" id="SSF69572">
    <property type="entry name" value="Activating enzymes of the ubiquitin-like proteins"/>
    <property type="match status" value="1"/>
</dbReference>
<dbReference type="EMBL" id="BARU01040355">
    <property type="protein sequence ID" value="GAH77253.1"/>
    <property type="molecule type" value="Genomic_DNA"/>
</dbReference>
<dbReference type="InterPro" id="IPR035985">
    <property type="entry name" value="Ubiquitin-activating_enz"/>
</dbReference>
<evidence type="ECO:0000313" key="1">
    <source>
        <dbReference type="EMBL" id="GAH77253.1"/>
    </source>
</evidence>
<organism evidence="1">
    <name type="scientific">marine sediment metagenome</name>
    <dbReference type="NCBI Taxonomy" id="412755"/>
    <lineage>
        <taxon>unclassified sequences</taxon>
        <taxon>metagenomes</taxon>
        <taxon>ecological metagenomes</taxon>
    </lineage>
</organism>
<reference evidence="1" key="1">
    <citation type="journal article" date="2014" name="Front. Microbiol.">
        <title>High frequency of phylogenetically diverse reductive dehalogenase-homologous genes in deep subseafloor sedimentary metagenomes.</title>
        <authorList>
            <person name="Kawai M."/>
            <person name="Futagami T."/>
            <person name="Toyoda A."/>
            <person name="Takaki Y."/>
            <person name="Nishi S."/>
            <person name="Hori S."/>
            <person name="Arai W."/>
            <person name="Tsubouchi T."/>
            <person name="Morono Y."/>
            <person name="Uchiyama I."/>
            <person name="Ito T."/>
            <person name="Fujiyama A."/>
            <person name="Inagaki F."/>
            <person name="Takami H."/>
        </authorList>
    </citation>
    <scope>NUCLEOTIDE SEQUENCE</scope>
    <source>
        <strain evidence="1">Expedition CK06-06</strain>
    </source>
</reference>
<sequence length="233" mass="27212">RKKSDTLGKNILKEINPQLIINTHSVNPFSGDFYEEFIQEIKRSDLAIITTANLESELLINNLITSFRIPTLFCWCSGKADYGEIFIHLPRDGACYECFLIRNEKGLVYNPKKTEKDPRWRIPGREPYNSPGIPGISIDIDFIGLFATRLALQVLMRDSKHFNKYYPELKVNYYYWDNREKKEDTIMSFGPFSLPIEREESCLTCSESGRRMVTPISKERNELNRLIREASRR</sequence>
<proteinExistence type="predicted"/>
<protein>
    <submittedName>
        <fullName evidence="1">Uncharacterized protein</fullName>
    </submittedName>
</protein>
<dbReference type="Gene3D" id="3.40.50.720">
    <property type="entry name" value="NAD(P)-binding Rossmann-like Domain"/>
    <property type="match status" value="1"/>
</dbReference>
<accession>X1K5B5</accession>
<dbReference type="AlphaFoldDB" id="X1K5B5"/>
<dbReference type="GO" id="GO:0008641">
    <property type="term" value="F:ubiquitin-like modifier activating enzyme activity"/>
    <property type="evidence" value="ECO:0007669"/>
    <property type="project" value="InterPro"/>
</dbReference>
<feature type="non-terminal residue" evidence="1">
    <location>
        <position position="233"/>
    </location>
</feature>
<comment type="caution">
    <text evidence="1">The sequence shown here is derived from an EMBL/GenBank/DDBJ whole genome shotgun (WGS) entry which is preliminary data.</text>
</comment>
<feature type="non-terminal residue" evidence="1">
    <location>
        <position position="1"/>
    </location>
</feature>